<dbReference type="Gene3D" id="3.30.450.20">
    <property type="entry name" value="PAS domain"/>
    <property type="match status" value="1"/>
</dbReference>
<dbReference type="Proteomes" id="UP001595724">
    <property type="component" value="Unassembled WGS sequence"/>
</dbReference>
<dbReference type="Pfam" id="PF02518">
    <property type="entry name" value="HATPase_c"/>
    <property type="match status" value="1"/>
</dbReference>
<dbReference type="CDD" id="cd00082">
    <property type="entry name" value="HisKA"/>
    <property type="match status" value="1"/>
</dbReference>
<evidence type="ECO:0000256" key="3">
    <source>
        <dbReference type="ARBA" id="ARBA00012438"/>
    </source>
</evidence>
<dbReference type="InterPro" id="IPR042240">
    <property type="entry name" value="CHASE_sf"/>
</dbReference>
<keyword evidence="8 11" id="KW-1133">Transmembrane helix</keyword>
<feature type="domain" description="Histidine kinase" evidence="12">
    <location>
        <begin position="518"/>
        <end position="733"/>
    </location>
</feature>
<protein>
    <recommendedName>
        <fullName evidence="3">histidine kinase</fullName>
        <ecNumber evidence="3">2.7.13.3</ecNumber>
    </recommendedName>
</protein>
<evidence type="ECO:0000256" key="4">
    <source>
        <dbReference type="ARBA" id="ARBA00022553"/>
    </source>
</evidence>
<dbReference type="InterPro" id="IPR050351">
    <property type="entry name" value="BphY/WalK/GraS-like"/>
</dbReference>
<dbReference type="InterPro" id="IPR013656">
    <property type="entry name" value="PAS_4"/>
</dbReference>
<keyword evidence="15" id="KW-1185">Reference proteome</keyword>
<evidence type="ECO:0000313" key="14">
    <source>
        <dbReference type="EMBL" id="MFC3660901.1"/>
    </source>
</evidence>
<dbReference type="PROSITE" id="PS50109">
    <property type="entry name" value="HIS_KIN"/>
    <property type="match status" value="1"/>
</dbReference>
<dbReference type="InterPro" id="IPR004358">
    <property type="entry name" value="Sig_transdc_His_kin-like_C"/>
</dbReference>
<dbReference type="Pfam" id="PF03924">
    <property type="entry name" value="CHASE"/>
    <property type="match status" value="1"/>
</dbReference>
<name>A0ABV7UWD9_9GAMM</name>
<evidence type="ECO:0000259" key="12">
    <source>
        <dbReference type="PROSITE" id="PS50109"/>
    </source>
</evidence>
<feature type="domain" description="CHASE" evidence="13">
    <location>
        <begin position="145"/>
        <end position="307"/>
    </location>
</feature>
<dbReference type="CDD" id="cd00130">
    <property type="entry name" value="PAS"/>
    <property type="match status" value="1"/>
</dbReference>
<dbReference type="PANTHER" id="PTHR42878:SF15">
    <property type="entry name" value="BACTERIOPHYTOCHROME"/>
    <property type="match status" value="1"/>
</dbReference>
<evidence type="ECO:0000313" key="15">
    <source>
        <dbReference type="Proteomes" id="UP001595724"/>
    </source>
</evidence>
<dbReference type="NCBIfam" id="TIGR00229">
    <property type="entry name" value="sensory_box"/>
    <property type="match status" value="1"/>
</dbReference>
<gene>
    <name evidence="14" type="ORF">ACFOM9_12545</name>
</gene>
<evidence type="ECO:0000256" key="10">
    <source>
        <dbReference type="SAM" id="MobiDB-lite"/>
    </source>
</evidence>
<dbReference type="InterPro" id="IPR000014">
    <property type="entry name" value="PAS"/>
</dbReference>
<accession>A0ABV7UWD9</accession>
<feature type="region of interest" description="Disordered" evidence="10">
    <location>
        <begin position="717"/>
        <end position="736"/>
    </location>
</feature>
<evidence type="ECO:0000256" key="7">
    <source>
        <dbReference type="ARBA" id="ARBA00022777"/>
    </source>
</evidence>
<keyword evidence="7" id="KW-0418">Kinase</keyword>
<dbReference type="Pfam" id="PF08448">
    <property type="entry name" value="PAS_4"/>
    <property type="match status" value="1"/>
</dbReference>
<keyword evidence="5" id="KW-0808">Transferase</keyword>
<dbReference type="InterPro" id="IPR005467">
    <property type="entry name" value="His_kinase_dom"/>
</dbReference>
<dbReference type="Gene3D" id="1.10.287.130">
    <property type="match status" value="1"/>
</dbReference>
<dbReference type="PANTHER" id="PTHR42878">
    <property type="entry name" value="TWO-COMPONENT HISTIDINE KINASE"/>
    <property type="match status" value="1"/>
</dbReference>
<evidence type="ECO:0000256" key="2">
    <source>
        <dbReference type="ARBA" id="ARBA00004370"/>
    </source>
</evidence>
<dbReference type="InterPro" id="IPR036097">
    <property type="entry name" value="HisK_dim/P_sf"/>
</dbReference>
<dbReference type="Gene3D" id="3.30.565.10">
    <property type="entry name" value="Histidine kinase-like ATPase, C-terminal domain"/>
    <property type="match status" value="1"/>
</dbReference>
<reference evidence="15" key="1">
    <citation type="journal article" date="2019" name="Int. J. Syst. Evol. Microbiol.">
        <title>The Global Catalogue of Microorganisms (GCM) 10K type strain sequencing project: providing services to taxonomists for standard genome sequencing and annotation.</title>
        <authorList>
            <consortium name="The Broad Institute Genomics Platform"/>
            <consortium name="The Broad Institute Genome Sequencing Center for Infectious Disease"/>
            <person name="Wu L."/>
            <person name="Ma J."/>
        </authorList>
    </citation>
    <scope>NUCLEOTIDE SEQUENCE [LARGE SCALE GENOMIC DNA]</scope>
    <source>
        <strain evidence="15">KCTC 42211</strain>
    </source>
</reference>
<dbReference type="SMART" id="SM00387">
    <property type="entry name" value="HATPase_c"/>
    <property type="match status" value="1"/>
</dbReference>
<dbReference type="SMART" id="SM01079">
    <property type="entry name" value="CHASE"/>
    <property type="match status" value="1"/>
</dbReference>
<feature type="transmembrane region" description="Helical" evidence="11">
    <location>
        <begin position="326"/>
        <end position="345"/>
    </location>
</feature>
<dbReference type="PROSITE" id="PS50839">
    <property type="entry name" value="CHASE"/>
    <property type="match status" value="1"/>
</dbReference>
<evidence type="ECO:0000256" key="11">
    <source>
        <dbReference type="SAM" id="Phobius"/>
    </source>
</evidence>
<dbReference type="InterPro" id="IPR036890">
    <property type="entry name" value="HATPase_C_sf"/>
</dbReference>
<dbReference type="SMART" id="SM00388">
    <property type="entry name" value="HisKA"/>
    <property type="match status" value="1"/>
</dbReference>
<dbReference type="PRINTS" id="PR00344">
    <property type="entry name" value="BCTRLSENSOR"/>
</dbReference>
<dbReference type="SUPFAM" id="SSF55785">
    <property type="entry name" value="PYP-like sensor domain (PAS domain)"/>
    <property type="match status" value="1"/>
</dbReference>
<feature type="transmembrane region" description="Helical" evidence="11">
    <location>
        <begin position="20"/>
        <end position="41"/>
    </location>
</feature>
<dbReference type="InterPro" id="IPR006189">
    <property type="entry name" value="CHASE_dom"/>
</dbReference>
<dbReference type="SUPFAM" id="SSF55874">
    <property type="entry name" value="ATPase domain of HSP90 chaperone/DNA topoisomerase II/histidine kinase"/>
    <property type="match status" value="1"/>
</dbReference>
<evidence type="ECO:0000256" key="5">
    <source>
        <dbReference type="ARBA" id="ARBA00022679"/>
    </source>
</evidence>
<evidence type="ECO:0000256" key="1">
    <source>
        <dbReference type="ARBA" id="ARBA00000085"/>
    </source>
</evidence>
<evidence type="ECO:0000256" key="8">
    <source>
        <dbReference type="ARBA" id="ARBA00022989"/>
    </source>
</evidence>
<sequence length="736" mass="80039">MGLLRGIDLDSLGARLRAPLHGYVLSLLALVASLVLVWLYASNARQRELQAVQAEFVTETDAIAELLRQRLASYELVARGGVSLFASVDRPSAAQWQGYVDALKIDAGYPDMLGLGFAPYLDRSGLQTLQLDMRDAGQGFYIVRPAGIRERYGPVLYLEPRTPANRAVIGNDLFADPVRQAAMASARDDNAVRISAPLQLGRDAGRPVTGVVMFAPVYRFGIPATVSARRASLQGWIYVPLDMSEFVTAALRTTGRNAALSVRDVGAGRGDAPLLYADHAELAGHGGEGDFRRTVPLELYGRRWELDFSADTGAALAARMPELRTTLVVGIIASLLLFGVALALARTESLAERKASLLAESYQRSELRFRNAMRFSAIGQALLDRKGAIVDANPALAAIFDTTTDGLVGSMFGAYFVDGQDEIRRSREVSALTEGVFRTTRQWRTPAGELRHAHLTYAPVPGEIGQDVASLVQVEDITERVLAHAREQALNRTLEARVALRTRELTHANQELESFAYSVSHDLRAPLRTIEGFSRLLGERYADKVDDTGRDYLARVRNAAGRMDDLIEALLKMSRVGRSPLTLAPLDLTRLALDVVAELRMAHPQREVAVEVEPGLHAVGDAALVHNLLQNLIGNAWKFTDGTPDARILVGAGEGSGEQAAFHVTDNGAGFAPEYAGKLFRPFQRLHNQEQFDGHGIGLASVKRVVERHGGTVTAEGRPGEGATFRFTLPREGAVD</sequence>
<dbReference type="InterPro" id="IPR003661">
    <property type="entry name" value="HisK_dim/P_dom"/>
</dbReference>
<dbReference type="InterPro" id="IPR003594">
    <property type="entry name" value="HATPase_dom"/>
</dbReference>
<evidence type="ECO:0000256" key="6">
    <source>
        <dbReference type="ARBA" id="ARBA00022692"/>
    </source>
</evidence>
<dbReference type="RefSeq" id="WP_386711306.1">
    <property type="nucleotide sequence ID" value="NZ_JBHRYF010000009.1"/>
</dbReference>
<dbReference type="InterPro" id="IPR035965">
    <property type="entry name" value="PAS-like_dom_sf"/>
</dbReference>
<keyword evidence="4" id="KW-0597">Phosphoprotein</keyword>
<comment type="subcellular location">
    <subcellularLocation>
        <location evidence="2">Membrane</location>
    </subcellularLocation>
</comment>
<proteinExistence type="predicted"/>
<dbReference type="Pfam" id="PF00512">
    <property type="entry name" value="HisKA"/>
    <property type="match status" value="1"/>
</dbReference>
<dbReference type="EMBL" id="JBHRYF010000009">
    <property type="protein sequence ID" value="MFC3660901.1"/>
    <property type="molecule type" value="Genomic_DNA"/>
</dbReference>
<keyword evidence="6 11" id="KW-0812">Transmembrane</keyword>
<evidence type="ECO:0000259" key="13">
    <source>
        <dbReference type="PROSITE" id="PS50839"/>
    </source>
</evidence>
<organism evidence="14 15">
    <name type="scientific">Luteimonas notoginsengisoli</name>
    <dbReference type="NCBI Taxonomy" id="1578200"/>
    <lineage>
        <taxon>Bacteria</taxon>
        <taxon>Pseudomonadati</taxon>
        <taxon>Pseudomonadota</taxon>
        <taxon>Gammaproteobacteria</taxon>
        <taxon>Lysobacterales</taxon>
        <taxon>Lysobacteraceae</taxon>
        <taxon>Luteimonas</taxon>
    </lineage>
</organism>
<dbReference type="Gene3D" id="3.30.450.350">
    <property type="entry name" value="CHASE domain"/>
    <property type="match status" value="1"/>
</dbReference>
<dbReference type="EC" id="2.7.13.3" evidence="3"/>
<comment type="catalytic activity">
    <reaction evidence="1">
        <text>ATP + protein L-histidine = ADP + protein N-phospho-L-histidine.</text>
        <dbReference type="EC" id="2.7.13.3"/>
    </reaction>
</comment>
<keyword evidence="9 11" id="KW-0472">Membrane</keyword>
<dbReference type="SUPFAM" id="SSF47384">
    <property type="entry name" value="Homodimeric domain of signal transducing histidine kinase"/>
    <property type="match status" value="1"/>
</dbReference>
<evidence type="ECO:0000256" key="9">
    <source>
        <dbReference type="ARBA" id="ARBA00023136"/>
    </source>
</evidence>
<comment type="caution">
    <text evidence="14">The sequence shown here is derived from an EMBL/GenBank/DDBJ whole genome shotgun (WGS) entry which is preliminary data.</text>
</comment>